<keyword evidence="2" id="KW-1185">Reference proteome</keyword>
<dbReference type="SUPFAM" id="SSF53822">
    <property type="entry name" value="Periplasmic binding protein-like I"/>
    <property type="match status" value="1"/>
</dbReference>
<gene>
    <name evidence="1" type="ORF">DXZ20_06365</name>
</gene>
<evidence type="ECO:0000313" key="2">
    <source>
        <dbReference type="Proteomes" id="UP000481033"/>
    </source>
</evidence>
<dbReference type="InterPro" id="IPR006311">
    <property type="entry name" value="TAT_signal"/>
</dbReference>
<dbReference type="PANTHER" id="PTHR47628:SF1">
    <property type="entry name" value="ALIPHATIC AMIDASE EXPRESSION-REGULATING PROTEIN"/>
    <property type="match status" value="1"/>
</dbReference>
<comment type="caution">
    <text evidence="1">The sequence shown here is derived from an EMBL/GenBank/DDBJ whole genome shotgun (WGS) entry which is preliminary data.</text>
</comment>
<sequence length="295" mass="32003">MKRANTMNNLSRRKFIQYGSTAAGTAILATLGHQSAIATTTGNRNITAEAAADSIKIGIVYSTTGSIASVEKPLLNSTLLAIEHINAGTGAWVNNGEGISGQKVEPVVINPASDWRRYNQAVKQLADEENIVDVLGSNIVDDTCMRDLISLMYRELGPKGFFIGSEHPYVKGAHGVGKAELEKLGGSVIGDKYVELDTHQFGNLSSKIKVANPDFIVAGLVGNETELFQRYLMDFGMLEKYSSIGGYSTTFAPVDKAFTKQFQNKFGAKQTINYRIGTAYSETIRMAESLELSWA</sequence>
<dbReference type="RefSeq" id="WP_163697114.1">
    <property type="nucleotide sequence ID" value="NZ_QXHD01000004.1"/>
</dbReference>
<reference evidence="1 2" key="1">
    <citation type="journal article" date="2020" name="Microb. Ecol.">
        <title>Ecogenomics of the Marine Benthic Filamentous Cyanobacterium Adonisia.</title>
        <authorList>
            <person name="Walter J.M."/>
            <person name="Coutinho F.H."/>
            <person name="Leomil L."/>
            <person name="Hargreaves P.I."/>
            <person name="Campeao M.E."/>
            <person name="Vieira V.V."/>
            <person name="Silva B.S."/>
            <person name="Fistarol G.O."/>
            <person name="Salomon P.S."/>
            <person name="Sawabe T."/>
            <person name="Mino S."/>
            <person name="Hosokawa M."/>
            <person name="Miyashita H."/>
            <person name="Maruyama F."/>
            <person name="van Verk M.C."/>
            <person name="Dutilh B.E."/>
            <person name="Thompson C.C."/>
            <person name="Thompson F.L."/>
        </authorList>
    </citation>
    <scope>NUCLEOTIDE SEQUENCE [LARGE SCALE GENOMIC DNA]</scope>
    <source>
        <strain evidence="1 2">CCMR0081</strain>
    </source>
</reference>
<dbReference type="Pfam" id="PF13433">
    <property type="entry name" value="Peripla_BP_5"/>
    <property type="match status" value="2"/>
</dbReference>
<accession>A0A6M0RGH3</accession>
<dbReference type="Gene3D" id="3.40.50.2300">
    <property type="match status" value="2"/>
</dbReference>
<dbReference type="Proteomes" id="UP000481033">
    <property type="component" value="Unassembled WGS sequence"/>
</dbReference>
<dbReference type="AlphaFoldDB" id="A0A6M0RGH3"/>
<dbReference type="InterPro" id="IPR028082">
    <property type="entry name" value="Peripla_BP_I"/>
</dbReference>
<protein>
    <recommendedName>
        <fullName evidence="3">Leucine-binding protein domain-containing protein</fullName>
    </recommendedName>
</protein>
<proteinExistence type="predicted"/>
<evidence type="ECO:0000313" key="1">
    <source>
        <dbReference type="EMBL" id="NEZ55305.1"/>
    </source>
</evidence>
<evidence type="ECO:0008006" key="3">
    <source>
        <dbReference type="Google" id="ProtNLM"/>
    </source>
</evidence>
<organism evidence="1 2">
    <name type="scientific">Adonisia turfae CCMR0081</name>
    <dbReference type="NCBI Taxonomy" id="2292702"/>
    <lineage>
        <taxon>Bacteria</taxon>
        <taxon>Bacillati</taxon>
        <taxon>Cyanobacteriota</taxon>
        <taxon>Adonisia</taxon>
        <taxon>Adonisia turfae</taxon>
    </lineage>
</organism>
<name>A0A6M0RGH3_9CYAN</name>
<dbReference type="EMBL" id="QXHD01000004">
    <property type="protein sequence ID" value="NEZ55305.1"/>
    <property type="molecule type" value="Genomic_DNA"/>
</dbReference>
<dbReference type="PANTHER" id="PTHR47628">
    <property type="match status" value="1"/>
</dbReference>
<dbReference type="PROSITE" id="PS51318">
    <property type="entry name" value="TAT"/>
    <property type="match status" value="1"/>
</dbReference>